<protein>
    <submittedName>
        <fullName evidence="3">Histidine kinase</fullName>
    </submittedName>
</protein>
<evidence type="ECO:0000259" key="2">
    <source>
        <dbReference type="Pfam" id="PF06580"/>
    </source>
</evidence>
<dbReference type="InterPro" id="IPR010559">
    <property type="entry name" value="Sig_transdc_His_kin_internal"/>
</dbReference>
<dbReference type="Proteomes" id="UP000306630">
    <property type="component" value="Unassembled WGS sequence"/>
</dbReference>
<sequence>MMTETTKILNWKNGMILSAVSYVMYMLMWMFLDANTFSQVCTMMVSDFLFDILLCFVFTYTSWGFCYLLFRYSPFKVSYHWMIILAGCILLFNNLVAFGMVKLFACIWGGSGNTLTDELINMKGCYTFAMISTFISSVYANAFYMKTIIEARNEKQALELALMKEKEIALQSQLNSLKMQINPHFLFNNFSTLYELIESKADNACDFLSHLSKVYSHIVRNLSVNLIQ</sequence>
<accession>A0A4S2FWM4</accession>
<feature type="transmembrane region" description="Helical" evidence="1">
    <location>
        <begin position="12"/>
        <end position="32"/>
    </location>
</feature>
<name>A0A4S2FWM4_9BACT</name>
<proteinExistence type="predicted"/>
<dbReference type="AlphaFoldDB" id="A0A4S2FWM4"/>
<dbReference type="GO" id="GO:0000155">
    <property type="term" value="F:phosphorelay sensor kinase activity"/>
    <property type="evidence" value="ECO:0007669"/>
    <property type="project" value="InterPro"/>
</dbReference>
<feature type="transmembrane region" description="Helical" evidence="1">
    <location>
        <begin position="125"/>
        <end position="145"/>
    </location>
</feature>
<organism evidence="3 4">
    <name type="scientific">Muribaculum intestinale</name>
    <dbReference type="NCBI Taxonomy" id="1796646"/>
    <lineage>
        <taxon>Bacteria</taxon>
        <taxon>Pseudomonadati</taxon>
        <taxon>Bacteroidota</taxon>
        <taxon>Bacteroidia</taxon>
        <taxon>Bacteroidales</taxon>
        <taxon>Muribaculaceae</taxon>
        <taxon>Muribaculum</taxon>
    </lineage>
</organism>
<feature type="transmembrane region" description="Helical" evidence="1">
    <location>
        <begin position="48"/>
        <end position="70"/>
    </location>
</feature>
<keyword evidence="3" id="KW-0808">Transferase</keyword>
<gene>
    <name evidence="3" type="ORF">E5333_08785</name>
</gene>
<comment type="caution">
    <text evidence="3">The sequence shown here is derived from an EMBL/GenBank/DDBJ whole genome shotgun (WGS) entry which is preliminary data.</text>
</comment>
<keyword evidence="1" id="KW-1133">Transmembrane helix</keyword>
<evidence type="ECO:0000313" key="4">
    <source>
        <dbReference type="Proteomes" id="UP000306630"/>
    </source>
</evidence>
<keyword evidence="3" id="KW-0418">Kinase</keyword>
<feature type="domain" description="Signal transduction histidine kinase internal region" evidence="2">
    <location>
        <begin position="173"/>
        <end position="220"/>
    </location>
</feature>
<reference evidence="3 4" key="1">
    <citation type="submission" date="2019-04" db="EMBL/GenBank/DDBJ databases">
        <title>Microbes associate with the intestines of laboratory mice.</title>
        <authorList>
            <person name="Navarre W."/>
            <person name="Wong E."/>
            <person name="Huang K."/>
            <person name="Tropini C."/>
            <person name="Ng K."/>
            <person name="Yu B."/>
        </authorList>
    </citation>
    <scope>NUCLEOTIDE SEQUENCE [LARGE SCALE GENOMIC DNA]</scope>
    <source>
        <strain evidence="3 4">NM06_A21</strain>
    </source>
</reference>
<dbReference type="GO" id="GO:0016020">
    <property type="term" value="C:membrane"/>
    <property type="evidence" value="ECO:0007669"/>
    <property type="project" value="InterPro"/>
</dbReference>
<keyword evidence="1" id="KW-0812">Transmembrane</keyword>
<feature type="transmembrane region" description="Helical" evidence="1">
    <location>
        <begin position="82"/>
        <end position="105"/>
    </location>
</feature>
<dbReference type="EMBL" id="SRYD01000031">
    <property type="protein sequence ID" value="TGY73678.1"/>
    <property type="molecule type" value="Genomic_DNA"/>
</dbReference>
<keyword evidence="1" id="KW-0472">Membrane</keyword>
<evidence type="ECO:0000256" key="1">
    <source>
        <dbReference type="SAM" id="Phobius"/>
    </source>
</evidence>
<evidence type="ECO:0000313" key="3">
    <source>
        <dbReference type="EMBL" id="TGY73678.1"/>
    </source>
</evidence>
<dbReference type="Pfam" id="PF06580">
    <property type="entry name" value="His_kinase"/>
    <property type="match status" value="1"/>
</dbReference>